<dbReference type="InterPro" id="IPR009056">
    <property type="entry name" value="Cyt_c-like_dom"/>
</dbReference>
<comment type="caution">
    <text evidence="15">The sequence shown here is derived from an EMBL/GenBank/DDBJ whole genome shotgun (WGS) entry which is preliminary data.</text>
</comment>
<dbReference type="GO" id="GO:0016020">
    <property type="term" value="C:membrane"/>
    <property type="evidence" value="ECO:0007669"/>
    <property type="project" value="InterPro"/>
</dbReference>
<dbReference type="Pfam" id="PF01011">
    <property type="entry name" value="PQQ"/>
    <property type="match status" value="2"/>
</dbReference>
<comment type="cofactor">
    <cofactor evidence="11">
        <name>pyrroloquinoline quinone</name>
        <dbReference type="ChEBI" id="CHEBI:58442"/>
    </cofactor>
    <text evidence="11">Binds 1 PQQ group per subunit.</text>
</comment>
<evidence type="ECO:0000313" key="15">
    <source>
        <dbReference type="EMBL" id="KER34949.1"/>
    </source>
</evidence>
<feature type="binding site" evidence="12">
    <location>
        <position position="322"/>
    </location>
    <ligand>
        <name>Ca(2+)</name>
        <dbReference type="ChEBI" id="CHEBI:29108"/>
    </ligand>
</feature>
<feature type="binding site" evidence="12">
    <location>
        <position position="277"/>
    </location>
    <ligand>
        <name>Ca(2+)</name>
        <dbReference type="ChEBI" id="CHEBI:29108"/>
    </ligand>
</feature>
<dbReference type="GO" id="GO:0016614">
    <property type="term" value="F:oxidoreductase activity, acting on CH-OH group of donors"/>
    <property type="evidence" value="ECO:0007669"/>
    <property type="project" value="InterPro"/>
</dbReference>
<dbReference type="Pfam" id="PF13442">
    <property type="entry name" value="Cytochrome_CBB3"/>
    <property type="match status" value="1"/>
</dbReference>
<feature type="binding site" evidence="11">
    <location>
        <position position="257"/>
    </location>
    <ligand>
        <name>pyrroloquinoline quinone</name>
        <dbReference type="ChEBI" id="CHEBI:58442"/>
    </ligand>
</feature>
<feature type="binding site" description="axial binding residue" evidence="12">
    <location>
        <position position="627"/>
    </location>
    <ligand>
        <name>heme c</name>
        <dbReference type="ChEBI" id="CHEBI:61717"/>
    </ligand>
    <ligandPart>
        <name>Fe</name>
        <dbReference type="ChEBI" id="CHEBI:18248"/>
    </ligandPart>
</feature>
<evidence type="ECO:0000256" key="3">
    <source>
        <dbReference type="ARBA" id="ARBA00022723"/>
    </source>
</evidence>
<proteinExistence type="inferred from homology"/>
<dbReference type="Proteomes" id="UP000028135">
    <property type="component" value="Unassembled WGS sequence"/>
</dbReference>
<feature type="chain" id="PRO_5034223970" evidence="13">
    <location>
        <begin position="32"/>
        <end position="696"/>
    </location>
</feature>
<name>A0A8E0WPD0_9SPHN</name>
<keyword evidence="9" id="KW-1015">Disulfide bond</keyword>
<organism evidence="15 16">
    <name type="scientific">Sphingobium indicum F2</name>
    <dbReference type="NCBI Taxonomy" id="1450518"/>
    <lineage>
        <taxon>Bacteria</taxon>
        <taxon>Pseudomonadati</taxon>
        <taxon>Pseudomonadota</taxon>
        <taxon>Alphaproteobacteria</taxon>
        <taxon>Sphingomonadales</taxon>
        <taxon>Sphingomonadaceae</taxon>
        <taxon>Sphingobium</taxon>
    </lineage>
</organism>
<dbReference type="Gene3D" id="2.140.10.10">
    <property type="entry name" value="Quinoprotein alcohol dehydrogenase-like superfamily"/>
    <property type="match status" value="1"/>
</dbReference>
<feature type="binding site" description="covalent" evidence="11">
    <location>
        <position position="623"/>
    </location>
    <ligand>
        <name>heme c</name>
        <dbReference type="ChEBI" id="CHEBI:61717"/>
    </ligand>
</feature>
<feature type="binding site" evidence="11">
    <location>
        <position position="349"/>
    </location>
    <ligand>
        <name>pyrroloquinoline quinone</name>
        <dbReference type="ChEBI" id="CHEBI:58442"/>
    </ligand>
</feature>
<evidence type="ECO:0000256" key="7">
    <source>
        <dbReference type="ARBA" id="ARBA00023002"/>
    </source>
</evidence>
<evidence type="ECO:0000256" key="9">
    <source>
        <dbReference type="ARBA" id="ARBA00023157"/>
    </source>
</evidence>
<keyword evidence="7" id="KW-0560">Oxidoreductase</keyword>
<evidence type="ECO:0000256" key="2">
    <source>
        <dbReference type="ARBA" id="ARBA00022617"/>
    </source>
</evidence>
<evidence type="ECO:0000256" key="1">
    <source>
        <dbReference type="ARBA" id="ARBA00008156"/>
    </source>
</evidence>
<feature type="binding site" description="axial binding residue" evidence="12">
    <location>
        <position position="666"/>
    </location>
    <ligand>
        <name>heme c</name>
        <dbReference type="ChEBI" id="CHEBI:61717"/>
    </ligand>
    <ligandPart>
        <name>Fe</name>
        <dbReference type="ChEBI" id="CHEBI:18248"/>
    </ligandPart>
</feature>
<evidence type="ECO:0000256" key="6">
    <source>
        <dbReference type="ARBA" id="ARBA00022891"/>
    </source>
</evidence>
<feature type="signal peptide" evidence="13">
    <location>
        <begin position="1"/>
        <end position="31"/>
    </location>
</feature>
<comment type="cofactor">
    <cofactor evidence="12">
        <name>Ca(2+)</name>
        <dbReference type="ChEBI" id="CHEBI:29108"/>
    </cofactor>
    <text evidence="12">Binds 1 Ca(2+) ion per subunit.</text>
</comment>
<dbReference type="InterPro" id="IPR017512">
    <property type="entry name" value="PQQ_MeOH/EtOH_DH"/>
</dbReference>
<accession>A0A8E0WPD0</accession>
<dbReference type="SUPFAM" id="SSF50998">
    <property type="entry name" value="Quinoprotein alcohol dehydrogenase-like"/>
    <property type="match status" value="1"/>
</dbReference>
<dbReference type="InterPro" id="IPR036909">
    <property type="entry name" value="Cyt_c-like_dom_sf"/>
</dbReference>
<dbReference type="AlphaFoldDB" id="A0A8E0WPD0"/>
<dbReference type="EMBL" id="JANF02000089">
    <property type="protein sequence ID" value="KER34949.1"/>
    <property type="molecule type" value="Genomic_DNA"/>
</dbReference>
<dbReference type="NCBIfam" id="TIGR03075">
    <property type="entry name" value="PQQ_enz_alc_DH"/>
    <property type="match status" value="1"/>
</dbReference>
<evidence type="ECO:0000313" key="16">
    <source>
        <dbReference type="Proteomes" id="UP000028135"/>
    </source>
</evidence>
<feature type="binding site" evidence="11">
    <location>
        <position position="139"/>
    </location>
    <ligand>
        <name>pyrroloquinoline quinone</name>
        <dbReference type="ChEBI" id="CHEBI:58442"/>
    </ligand>
</feature>
<evidence type="ECO:0000256" key="5">
    <source>
        <dbReference type="ARBA" id="ARBA00022837"/>
    </source>
</evidence>
<dbReference type="SUPFAM" id="SSF46626">
    <property type="entry name" value="Cytochrome c"/>
    <property type="match status" value="1"/>
</dbReference>
<dbReference type="GO" id="GO:0020037">
    <property type="term" value="F:heme binding"/>
    <property type="evidence" value="ECO:0007669"/>
    <property type="project" value="InterPro"/>
</dbReference>
<keyword evidence="3 12" id="KW-0479">Metal-binding</keyword>
<protein>
    <submittedName>
        <fullName evidence="15">Alcohol dehydrogenase</fullName>
    </submittedName>
</protein>
<feature type="active site" description="Proton acceptor" evidence="10">
    <location>
        <position position="322"/>
    </location>
</feature>
<evidence type="ECO:0000256" key="4">
    <source>
        <dbReference type="ARBA" id="ARBA00022729"/>
    </source>
</evidence>
<dbReference type="GO" id="GO:0005509">
    <property type="term" value="F:calcium ion binding"/>
    <property type="evidence" value="ECO:0007669"/>
    <property type="project" value="InterPro"/>
</dbReference>
<dbReference type="PANTHER" id="PTHR32303:SF20">
    <property type="entry name" value="QUINOPROTEIN ETHANOL DEHYDROGENASE"/>
    <property type="match status" value="1"/>
</dbReference>
<evidence type="ECO:0000256" key="10">
    <source>
        <dbReference type="PIRSR" id="PIRSR617512-1"/>
    </source>
</evidence>
<dbReference type="PROSITE" id="PS51007">
    <property type="entry name" value="CYTC"/>
    <property type="match status" value="1"/>
</dbReference>
<dbReference type="InterPro" id="IPR011047">
    <property type="entry name" value="Quinoprotein_ADH-like_sf"/>
</dbReference>
<comment type="cofactor">
    <cofactor evidence="11">
        <name>heme c</name>
        <dbReference type="ChEBI" id="CHEBI:61717"/>
    </cofactor>
    <text evidence="11">Binds 1 heme c group per subunit.</text>
</comment>
<sequence>MKENGMRHFRKAALMSLALAMVAGTTQQCSAPRPAEPYLDGSDGKDWPGYGRSFGEQHYSPLTQIDGKTVGDLGLAWWFDLGPENSATQPIAVDGVLYFGVGHSIVHAIDAKTGKLLWRHDPHAAEAAGPNLRLGWGSRGIAWGNGKIYTGTQDGRLIAIDARTGKEVWSVQTFDKDQPTYISGAPRYYAGKVIVGFGGDMGKVRGYVTTYDADTGKQLWRFYTVPGNPADGFENKAMEMAAGTWSGEWWKYGGGGTVWNAISYDPETDSIFLGTGNGYPWNHKVRSGGKGDNLFLASVVAVSGSTGEYKWHYQQNPGETWDYNAAMDMALADLTIAGKPRKVLVTAPKNGIFYVIDRVTGKLISAEPYTKVNWASKIDLATGRPVENPDARYPDGKTFTIWPSSAGGHSWQPMAYSPATRLAYIPVINAGMTIRDEPDLAHYKPPLDRSSGGSFIPDFDVKDPKQATGALVAWDPVTQKKKWSVEHPTLANGGVMATAGGLVFQGTVDGSFKAYDAATGKTVWSFAAGTPIVAPPISYRVGDTQYVTIITGLGTGLAMWAPILSRYNIDPRSQKRRVLTFAIGARAKLPADKHSVQPIAADPEFAPNPASAAAGAVIYMKHCVVCHGFGAVSGSHAPDLRRSTIPTSPEAFASVLREGALVSGGMPRFEEFTDRQREDVRQYIRTEMQKGRASTR</sequence>
<dbReference type="GO" id="GO:0009055">
    <property type="term" value="F:electron transfer activity"/>
    <property type="evidence" value="ECO:0007669"/>
    <property type="project" value="InterPro"/>
</dbReference>
<keyword evidence="4 13" id="KW-0732">Signal</keyword>
<evidence type="ECO:0000256" key="11">
    <source>
        <dbReference type="PIRSR" id="PIRSR617512-2"/>
    </source>
</evidence>
<dbReference type="Gene3D" id="1.10.760.10">
    <property type="entry name" value="Cytochrome c-like domain"/>
    <property type="match status" value="1"/>
</dbReference>
<dbReference type="SMART" id="SM00564">
    <property type="entry name" value="PQQ"/>
    <property type="match status" value="5"/>
</dbReference>
<dbReference type="InterPro" id="IPR018391">
    <property type="entry name" value="PQQ_b-propeller_rpt"/>
</dbReference>
<evidence type="ECO:0000256" key="13">
    <source>
        <dbReference type="SAM" id="SignalP"/>
    </source>
</evidence>
<evidence type="ECO:0000259" key="14">
    <source>
        <dbReference type="PROSITE" id="PS51007"/>
    </source>
</evidence>
<feature type="domain" description="Cytochrome c" evidence="14">
    <location>
        <begin position="610"/>
        <end position="688"/>
    </location>
</feature>
<comment type="similarity">
    <text evidence="1">Belongs to the bacterial PQQ dehydrogenase family.</text>
</comment>
<keyword evidence="2 11" id="KW-0349">Heme</keyword>
<feature type="binding site" description="covalent" evidence="11">
    <location>
        <position position="626"/>
    </location>
    <ligand>
        <name>heme c</name>
        <dbReference type="ChEBI" id="CHEBI:61717"/>
    </ligand>
</feature>
<gene>
    <name evidence="15" type="ORF">AL00_18780</name>
</gene>
<dbReference type="InterPro" id="IPR002372">
    <property type="entry name" value="PQQ_rpt_dom"/>
</dbReference>
<keyword evidence="5 12" id="KW-0106">Calcium</keyword>
<evidence type="ECO:0000256" key="12">
    <source>
        <dbReference type="PIRSR" id="PIRSR617512-3"/>
    </source>
</evidence>
<keyword evidence="6 11" id="KW-0634">PQQ</keyword>
<reference evidence="15 16" key="1">
    <citation type="submission" date="2014-05" db="EMBL/GenBank/DDBJ databases">
        <title>Genome Announcement of Sphingobium lucknowense F2.</title>
        <authorList>
            <person name="Lal R."/>
            <person name="Negi V."/>
            <person name="Lata P."/>
            <person name="Sangwan N."/>
            <person name="Gupta S.K."/>
            <person name="Rao D.L.N."/>
            <person name="Das S."/>
        </authorList>
    </citation>
    <scope>NUCLEOTIDE SEQUENCE [LARGE SCALE GENOMIC DNA]</scope>
    <source>
        <strain evidence="15 16">F2</strain>
    </source>
</reference>
<dbReference type="PANTHER" id="PTHR32303">
    <property type="entry name" value="QUINOPROTEIN ALCOHOL DEHYDROGENASE (CYTOCHROME C)"/>
    <property type="match status" value="1"/>
</dbReference>
<evidence type="ECO:0000256" key="8">
    <source>
        <dbReference type="ARBA" id="ARBA00023004"/>
    </source>
</evidence>
<keyword evidence="8 12" id="KW-0408">Iron</keyword>